<keyword evidence="3" id="KW-0378">Hydrolase</keyword>
<reference evidence="5 6" key="1">
    <citation type="journal article" date="2020" name="ISME J.">
        <title>Comparative genomics reveals insights into cyanobacterial evolution and habitat adaptation.</title>
        <authorList>
            <person name="Chen M.Y."/>
            <person name="Teng W.K."/>
            <person name="Zhao L."/>
            <person name="Hu C.X."/>
            <person name="Zhou Y.K."/>
            <person name="Han B.P."/>
            <person name="Song L.R."/>
            <person name="Shu W.S."/>
        </authorList>
    </citation>
    <scope>NUCLEOTIDE SEQUENCE [LARGE SCALE GENOMIC DNA]</scope>
    <source>
        <strain evidence="5 6">FACHB-723</strain>
    </source>
</reference>
<feature type="active site" description="Proton acceptor" evidence="3">
    <location>
        <position position="214"/>
    </location>
</feature>
<dbReference type="PANTHER" id="PTHR32176:SF92">
    <property type="entry name" value="XYLOSE ISOMERASE"/>
    <property type="match status" value="1"/>
</dbReference>
<evidence type="ECO:0000313" key="6">
    <source>
        <dbReference type="Proteomes" id="UP000642094"/>
    </source>
</evidence>
<keyword evidence="2 3" id="KW-0443">Lipid metabolism</keyword>
<comment type="caution">
    <text evidence="5">The sequence shown here is derived from an EMBL/GenBank/DDBJ whole genome shotgun (WGS) entry which is preliminary data.</text>
</comment>
<dbReference type="Pfam" id="PF01734">
    <property type="entry name" value="Patatin"/>
    <property type="match status" value="1"/>
</dbReference>
<evidence type="ECO:0000259" key="4">
    <source>
        <dbReference type="PROSITE" id="PS51635"/>
    </source>
</evidence>
<feature type="short sequence motif" description="DGA/G" evidence="3">
    <location>
        <begin position="214"/>
        <end position="216"/>
    </location>
</feature>
<dbReference type="InterPro" id="IPR016035">
    <property type="entry name" value="Acyl_Trfase/lysoPLipase"/>
</dbReference>
<name>A0ABR8A040_9CYAN</name>
<protein>
    <submittedName>
        <fullName evidence="5">Patatin-like phospholipase family protein</fullName>
    </submittedName>
</protein>
<accession>A0ABR8A040</accession>
<keyword evidence="6" id="KW-1185">Reference proteome</keyword>
<dbReference type="InterPro" id="IPR002641">
    <property type="entry name" value="PNPLA_dom"/>
</dbReference>
<dbReference type="SUPFAM" id="SSF52151">
    <property type="entry name" value="FabD/lysophospholipase-like"/>
    <property type="match status" value="1"/>
</dbReference>
<dbReference type="PANTHER" id="PTHR32176">
    <property type="entry name" value="XYLOSE ISOMERASE"/>
    <property type="match status" value="1"/>
</dbReference>
<dbReference type="Proteomes" id="UP000642094">
    <property type="component" value="Unassembled WGS sequence"/>
</dbReference>
<feature type="short sequence motif" description="GXGXXG" evidence="3">
    <location>
        <begin position="14"/>
        <end position="19"/>
    </location>
</feature>
<gene>
    <name evidence="5" type="ORF">H6F41_13755</name>
</gene>
<feature type="domain" description="PNPLA" evidence="4">
    <location>
        <begin position="10"/>
        <end position="227"/>
    </location>
</feature>
<dbReference type="Gene3D" id="3.40.1090.10">
    <property type="entry name" value="Cytosolic phospholipase A2 catalytic domain"/>
    <property type="match status" value="1"/>
</dbReference>
<feature type="active site" description="Nucleophile" evidence="3">
    <location>
        <position position="48"/>
    </location>
</feature>
<evidence type="ECO:0000256" key="3">
    <source>
        <dbReference type="PROSITE-ProRule" id="PRU01161"/>
    </source>
</evidence>
<dbReference type="PROSITE" id="PS51635">
    <property type="entry name" value="PNPLA"/>
    <property type="match status" value="1"/>
</dbReference>
<evidence type="ECO:0000256" key="1">
    <source>
        <dbReference type="ARBA" id="ARBA00010240"/>
    </source>
</evidence>
<sequence>MSNSHKFKILSCDGGGIRGLITTIILERLEQKLGSRLNNYFDLFAGTSTGSIIACAIARGIPASEISRFYREKGMSIFPNMTSLSFLWNSLIERITKFDLSLPLFPSQGLESVLQSPQIFDHDLFGSLPPTIVVAYDTYNRNAVVFKSNQMEFSQIPIWEVCRCSSAAPTAFAGYILTEPNYIENLKDNPTHSIIKNPVNIAIPDDVKGVPIIDGGVVANNPTLCAIAEAIKMSKCDETQKSASLENIFVASFGTGQLENRITPHQAKTWGALDWLSVFNGIPLLDVFSDGSADSVDYIAKQLLDHGYDRYQPLIPSYKDKSKNVSTFQANEGNLRNLETVAQNFLEQKFVDERLNRLAETISQ</sequence>
<proteinExistence type="inferred from homology"/>
<organism evidence="5 6">
    <name type="scientific">Pseudanabaena mucicola FACHB-723</name>
    <dbReference type="NCBI Taxonomy" id="2692860"/>
    <lineage>
        <taxon>Bacteria</taxon>
        <taxon>Bacillati</taxon>
        <taxon>Cyanobacteriota</taxon>
        <taxon>Cyanophyceae</taxon>
        <taxon>Pseudanabaenales</taxon>
        <taxon>Pseudanabaenaceae</taxon>
        <taxon>Pseudanabaena</taxon>
    </lineage>
</organism>
<evidence type="ECO:0000313" key="5">
    <source>
        <dbReference type="EMBL" id="MBD2189204.1"/>
    </source>
</evidence>
<evidence type="ECO:0000256" key="2">
    <source>
        <dbReference type="ARBA" id="ARBA00023098"/>
    </source>
</evidence>
<feature type="short sequence motif" description="GXSXG" evidence="3">
    <location>
        <begin position="46"/>
        <end position="50"/>
    </location>
</feature>
<keyword evidence="3" id="KW-0442">Lipid degradation</keyword>
<dbReference type="RefSeq" id="WP_190404034.1">
    <property type="nucleotide sequence ID" value="NZ_JACJQB010000031.1"/>
</dbReference>
<dbReference type="EMBL" id="JACJQB010000031">
    <property type="protein sequence ID" value="MBD2189204.1"/>
    <property type="molecule type" value="Genomic_DNA"/>
</dbReference>
<dbReference type="CDD" id="cd07199">
    <property type="entry name" value="Pat17_PNPLA8_PNPLA9_like"/>
    <property type="match status" value="1"/>
</dbReference>
<comment type="similarity">
    <text evidence="1">Belongs to the patatin family.</text>
</comment>